<protein>
    <submittedName>
        <fullName evidence="2">Peroxidase</fullName>
    </submittedName>
</protein>
<feature type="region of interest" description="Disordered" evidence="1">
    <location>
        <begin position="289"/>
        <end position="309"/>
    </location>
</feature>
<dbReference type="GO" id="GO:0004601">
    <property type="term" value="F:peroxidase activity"/>
    <property type="evidence" value="ECO:0007669"/>
    <property type="project" value="UniProtKB-KW"/>
</dbReference>
<keyword evidence="3" id="KW-1185">Reference proteome</keyword>
<organism evidence="2 3">
    <name type="scientific">Quillaja saponaria</name>
    <name type="common">Soap bark tree</name>
    <dbReference type="NCBI Taxonomy" id="32244"/>
    <lineage>
        <taxon>Eukaryota</taxon>
        <taxon>Viridiplantae</taxon>
        <taxon>Streptophyta</taxon>
        <taxon>Embryophyta</taxon>
        <taxon>Tracheophyta</taxon>
        <taxon>Spermatophyta</taxon>
        <taxon>Magnoliopsida</taxon>
        <taxon>eudicotyledons</taxon>
        <taxon>Gunneridae</taxon>
        <taxon>Pentapetalae</taxon>
        <taxon>rosids</taxon>
        <taxon>fabids</taxon>
        <taxon>Fabales</taxon>
        <taxon>Quillajaceae</taxon>
        <taxon>Quillaja</taxon>
    </lineage>
</organism>
<accession>A0AAD7LVQ0</accession>
<dbReference type="PANTHER" id="PTHR34361:SF2">
    <property type="entry name" value="OS08G0157800 PROTEIN"/>
    <property type="match status" value="1"/>
</dbReference>
<dbReference type="EMBL" id="JARAOO010000006">
    <property type="protein sequence ID" value="KAJ7965226.1"/>
    <property type="molecule type" value="Genomic_DNA"/>
</dbReference>
<evidence type="ECO:0000256" key="1">
    <source>
        <dbReference type="SAM" id="MobiDB-lite"/>
    </source>
</evidence>
<evidence type="ECO:0000313" key="3">
    <source>
        <dbReference type="Proteomes" id="UP001163823"/>
    </source>
</evidence>
<name>A0AAD7LVQ0_QUISA</name>
<keyword evidence="2" id="KW-0560">Oxidoreductase</keyword>
<dbReference type="KEGG" id="qsa:O6P43_014911"/>
<sequence length="1005" mass="111584">MGFRPSYNQGEYLSSSSNLLPLAPPFSVDKSNLDLNLGPYMDFTQPPYAPKVPPFISNREPTCPPDFGHEIFQSPFEGLGSTPFSKGHSWYSSLQGIDSPSTHLNYSATTSTDTPLYSPFSDRTIPFGSKPYYHSYGSPASPNSIPSVPYDPPGWASHLFSTSDGSSRVEYAKSEPTTQYLRKKDVADLSGVNNLMHQGSHDSKASNSNEDNLFSIDMQGLGKQDVPSGFMETHSDAPLLVYGNCQLAYGASDEKQCRQYDTQSPVGTGSSTLMKGLLKDLNDIADTIHSGNNPDNVNEPHPLPSSERKVSFNPTQLSLHLERNDPTLLTNNTDLSNRTVSNSLDHMFKAKSGRRRPHRSPDALSLAFNTNEVLDSVEKSVESVDLYNSVVDPPCWNGAPASRFSKFEAFGAPYPQNMKKSEEYFGLNLQEPQNFLFSTDNTMNFTENSASEESKSDAAIKAKSFHSNPSCVYGVPHPDGISETEKKFVLPDKSNSDCYVVPLKTGQQSLERDEMVPEKMHFSGSDSTDVGSTVNDPMENGTAHATVHAISTLPSVEDVYGKHRKMSGEESFPKIDVKMLVKTMHNLSELLLFHRMNDTCELKEQDHHVLKDVINNLDKCVVNNVDDKIVARESFLCPHPDSSRFVGELHELHQNVSFDRPDLTKLAPALVQEQIEDQTIQEVKDHAFVFAKQHDEVVDSFSAEMVKEENMTQAIKRVLSENFYDEEATVSQILLYKDLWLEAEAELCSVNYRARFDHMKNEMEKCLSTIGDALGNIVDGEKLSKLEVFPDLTTVGRSATKANDVLSPDSSVLDSSILNTSINENDVMARYHILSSRINNSVDVDELSSSRVHPGLHEVNTAPEAEGSQTIHNVIQDSPVSGTKNKEEDFEVSVMARFHVLKSRIENSSCVCSEGQLLDVVGFAGSETDYPILRKGTDDESLDVVMDTTEVKPNLMEFHLNVEEDQGTQSRETSSFSYQHPTNHCDSLALDWEHVLKEDLVGQNN</sequence>
<gene>
    <name evidence="2" type="ORF">O6P43_014911</name>
</gene>
<dbReference type="AlphaFoldDB" id="A0AAD7LVQ0"/>
<dbReference type="Proteomes" id="UP001163823">
    <property type="component" value="Chromosome 6"/>
</dbReference>
<reference evidence="2" key="1">
    <citation type="journal article" date="2023" name="Science">
        <title>Elucidation of the pathway for biosynthesis of saponin adjuvants from the soapbark tree.</title>
        <authorList>
            <person name="Reed J."/>
            <person name="Orme A."/>
            <person name="El-Demerdash A."/>
            <person name="Owen C."/>
            <person name="Martin L.B.B."/>
            <person name="Misra R.C."/>
            <person name="Kikuchi S."/>
            <person name="Rejzek M."/>
            <person name="Martin A.C."/>
            <person name="Harkess A."/>
            <person name="Leebens-Mack J."/>
            <person name="Louveau T."/>
            <person name="Stephenson M.J."/>
            <person name="Osbourn A."/>
        </authorList>
    </citation>
    <scope>NUCLEOTIDE SEQUENCE</scope>
    <source>
        <strain evidence="2">S10</strain>
    </source>
</reference>
<comment type="caution">
    <text evidence="2">The sequence shown here is derived from an EMBL/GenBank/DDBJ whole genome shotgun (WGS) entry which is preliminary data.</text>
</comment>
<proteinExistence type="predicted"/>
<dbReference type="PANTHER" id="PTHR34361">
    <property type="entry name" value="OS08G0157800 PROTEIN"/>
    <property type="match status" value="1"/>
</dbReference>
<evidence type="ECO:0000313" key="2">
    <source>
        <dbReference type="EMBL" id="KAJ7965226.1"/>
    </source>
</evidence>
<keyword evidence="2" id="KW-0575">Peroxidase</keyword>